<dbReference type="Pfam" id="PF05712">
    <property type="entry name" value="MRG"/>
    <property type="match status" value="1"/>
</dbReference>
<feature type="region of interest" description="Disordered" evidence="6">
    <location>
        <begin position="124"/>
        <end position="159"/>
    </location>
</feature>
<evidence type="ECO:0000313" key="8">
    <source>
        <dbReference type="EMBL" id="PQP93566.1"/>
    </source>
</evidence>
<sequence length="335" mass="38530">MRGSKTVVSDTDSSATQSDSSATKTDSDMIDGEDEEVSAPSPIHAPSPKARRCSLFMRPKFTKPRDGAKSEPAFLLNYDSRTFMSFDFTFLEPSSWMLEACWDEWLHLDRLMKNTDENVRKQEQLNANQRTHKNAKLPRTSQTKQKVSRGKKRKNDSVIKDKDAIPMEDLVLQIPHTLKKQLVDDCEFITHLGKLVKLPRTPNVDDIMRKYLDYRSKDSLKKTHSVEEILKGLCCYFDKALPVMLLYKNERQQYEKAIAHDASPSSVYGAEHLLRLFVKLPELLLNANIEEETLKDLQQKLVDFLKFLQKNQNAFFLSTYHVPDDVEASTNKPDV</sequence>
<dbReference type="InterPro" id="IPR016197">
    <property type="entry name" value="Chromo-like_dom_sf"/>
</dbReference>
<dbReference type="PANTHER" id="PTHR10880">
    <property type="entry name" value="MORTALITY FACTOR 4-LIKE PROTEIN"/>
    <property type="match status" value="1"/>
</dbReference>
<reference evidence="8 9" key="1">
    <citation type="submission" date="2018-02" db="EMBL/GenBank/DDBJ databases">
        <title>Draft genome of wild Prunus yedoensis var. nudiflora.</title>
        <authorList>
            <person name="Baek S."/>
            <person name="Kim J.-H."/>
            <person name="Choi K."/>
            <person name="Kim G.-B."/>
            <person name="Cho A."/>
            <person name="Jang H."/>
            <person name="Shin C.-H."/>
            <person name="Yu H.-J."/>
            <person name="Mun J.-H."/>
        </authorList>
    </citation>
    <scope>NUCLEOTIDE SEQUENCE [LARGE SCALE GENOMIC DNA]</scope>
    <source>
        <strain evidence="9">cv. Jeju island</strain>
        <tissue evidence="8">Leaf</tissue>
    </source>
</reference>
<gene>
    <name evidence="8" type="ORF">Pyn_27121</name>
</gene>
<evidence type="ECO:0000256" key="6">
    <source>
        <dbReference type="SAM" id="MobiDB-lite"/>
    </source>
</evidence>
<dbReference type="GO" id="GO:0000123">
    <property type="term" value="C:histone acetyltransferase complex"/>
    <property type="evidence" value="ECO:0007669"/>
    <property type="project" value="TreeGrafter"/>
</dbReference>
<dbReference type="OrthoDB" id="124855at2759"/>
<feature type="domain" description="MRG" evidence="7">
    <location>
        <begin position="151"/>
        <end position="320"/>
    </location>
</feature>
<feature type="compositionally biased region" description="Acidic residues" evidence="6">
    <location>
        <begin position="28"/>
        <end position="37"/>
    </location>
</feature>
<dbReference type="GO" id="GO:0005634">
    <property type="term" value="C:nucleus"/>
    <property type="evidence" value="ECO:0007669"/>
    <property type="project" value="UniProtKB-SubCell"/>
</dbReference>
<dbReference type="AlphaFoldDB" id="A0A314XMJ2"/>
<comment type="caution">
    <text evidence="8">The sequence shown here is derived from an EMBL/GenBank/DDBJ whole genome shotgun (WGS) entry which is preliminary data.</text>
</comment>
<dbReference type="PANTHER" id="PTHR10880:SF44">
    <property type="entry name" value="PROTEIN MRG2"/>
    <property type="match status" value="1"/>
</dbReference>
<keyword evidence="5" id="KW-0539">Nucleus</keyword>
<evidence type="ECO:0000256" key="5">
    <source>
        <dbReference type="ARBA" id="ARBA00023242"/>
    </source>
</evidence>
<feature type="compositionally biased region" description="Low complexity" evidence="6">
    <location>
        <begin position="1"/>
        <end position="24"/>
    </location>
</feature>
<accession>A0A314XMJ2</accession>
<proteinExistence type="predicted"/>
<protein>
    <submittedName>
        <fullName evidence="8">Protein MRG2</fullName>
    </submittedName>
</protein>
<dbReference type="FunFam" id="1.10.274.30:FF:000005">
    <property type="entry name" value="Chromatin modification-related protein EAF3"/>
    <property type="match status" value="1"/>
</dbReference>
<dbReference type="GO" id="GO:1990841">
    <property type="term" value="F:promoter-specific chromatin binding"/>
    <property type="evidence" value="ECO:0007669"/>
    <property type="project" value="UniProtKB-ARBA"/>
</dbReference>
<organism evidence="8 9">
    <name type="scientific">Prunus yedoensis var. nudiflora</name>
    <dbReference type="NCBI Taxonomy" id="2094558"/>
    <lineage>
        <taxon>Eukaryota</taxon>
        <taxon>Viridiplantae</taxon>
        <taxon>Streptophyta</taxon>
        <taxon>Embryophyta</taxon>
        <taxon>Tracheophyta</taxon>
        <taxon>Spermatophyta</taxon>
        <taxon>Magnoliopsida</taxon>
        <taxon>eudicotyledons</taxon>
        <taxon>Gunneridae</taxon>
        <taxon>Pentapetalae</taxon>
        <taxon>rosids</taxon>
        <taxon>fabids</taxon>
        <taxon>Rosales</taxon>
        <taxon>Rosaceae</taxon>
        <taxon>Amygdaloideae</taxon>
        <taxon>Amygdaleae</taxon>
        <taxon>Prunus</taxon>
    </lineage>
</organism>
<dbReference type="GO" id="GO:0048586">
    <property type="term" value="P:regulation of long-day photoperiodism, flowering"/>
    <property type="evidence" value="ECO:0007669"/>
    <property type="project" value="UniProtKB-ARBA"/>
</dbReference>
<dbReference type="EMBL" id="PJQY01002449">
    <property type="protein sequence ID" value="PQP93566.1"/>
    <property type="molecule type" value="Genomic_DNA"/>
</dbReference>
<dbReference type="InterPro" id="IPR026541">
    <property type="entry name" value="MRG_dom"/>
</dbReference>
<dbReference type="Proteomes" id="UP000250321">
    <property type="component" value="Unassembled WGS sequence"/>
</dbReference>
<keyword evidence="3" id="KW-0805">Transcription regulation</keyword>
<evidence type="ECO:0000256" key="1">
    <source>
        <dbReference type="ARBA" id="ARBA00004123"/>
    </source>
</evidence>
<evidence type="ECO:0000256" key="4">
    <source>
        <dbReference type="ARBA" id="ARBA00023163"/>
    </source>
</evidence>
<evidence type="ECO:0000259" key="7">
    <source>
        <dbReference type="Pfam" id="PF05712"/>
    </source>
</evidence>
<dbReference type="SUPFAM" id="SSF54160">
    <property type="entry name" value="Chromo domain-like"/>
    <property type="match status" value="1"/>
</dbReference>
<keyword evidence="9" id="KW-1185">Reference proteome</keyword>
<dbReference type="GO" id="GO:0006325">
    <property type="term" value="P:chromatin organization"/>
    <property type="evidence" value="ECO:0007669"/>
    <property type="project" value="UniProtKB-KW"/>
</dbReference>
<keyword evidence="2" id="KW-0156">Chromatin regulator</keyword>
<dbReference type="PROSITE" id="PS51640">
    <property type="entry name" value="MRG"/>
    <property type="match status" value="1"/>
</dbReference>
<evidence type="ECO:0000256" key="2">
    <source>
        <dbReference type="ARBA" id="ARBA00022853"/>
    </source>
</evidence>
<comment type="subcellular location">
    <subcellularLocation>
        <location evidence="1">Nucleus</location>
    </subcellularLocation>
</comment>
<dbReference type="Gene3D" id="2.30.30.140">
    <property type="match status" value="1"/>
</dbReference>
<dbReference type="Gene3D" id="1.10.274.30">
    <property type="entry name" value="MRG domain"/>
    <property type="match status" value="1"/>
</dbReference>
<dbReference type="GO" id="GO:0006355">
    <property type="term" value="P:regulation of DNA-templated transcription"/>
    <property type="evidence" value="ECO:0007669"/>
    <property type="project" value="InterPro"/>
</dbReference>
<name>A0A314XMJ2_PRUYE</name>
<feature type="region of interest" description="Disordered" evidence="6">
    <location>
        <begin position="1"/>
        <end position="50"/>
    </location>
</feature>
<evidence type="ECO:0000313" key="9">
    <source>
        <dbReference type="Proteomes" id="UP000250321"/>
    </source>
</evidence>
<dbReference type="InterPro" id="IPR038217">
    <property type="entry name" value="MRG_C_sf"/>
</dbReference>
<dbReference type="InterPro" id="IPR008676">
    <property type="entry name" value="MRG"/>
</dbReference>
<keyword evidence="4" id="KW-0804">Transcription</keyword>
<dbReference type="STRING" id="2094558.A0A314XMJ2"/>
<evidence type="ECO:0000256" key="3">
    <source>
        <dbReference type="ARBA" id="ARBA00023015"/>
    </source>
</evidence>